<dbReference type="RefSeq" id="WP_190926005.1">
    <property type="nucleotide sequence ID" value="NZ_JACXJA010000007.1"/>
</dbReference>
<dbReference type="AlphaFoldDB" id="A0A927C6F9"/>
<evidence type="ECO:0000256" key="9">
    <source>
        <dbReference type="ARBA" id="ARBA00022989"/>
    </source>
</evidence>
<organism evidence="15 16">
    <name type="scientific">Paenibacillus oceani</name>
    <dbReference type="NCBI Taxonomy" id="2772510"/>
    <lineage>
        <taxon>Bacteria</taxon>
        <taxon>Bacillati</taxon>
        <taxon>Bacillota</taxon>
        <taxon>Bacilli</taxon>
        <taxon>Bacillales</taxon>
        <taxon>Paenibacillaceae</taxon>
        <taxon>Paenibacillus</taxon>
    </lineage>
</organism>
<evidence type="ECO:0000256" key="12">
    <source>
        <dbReference type="RuleBase" id="RU003942"/>
    </source>
</evidence>
<evidence type="ECO:0000259" key="14">
    <source>
        <dbReference type="Pfam" id="PF00892"/>
    </source>
</evidence>
<dbReference type="GO" id="GO:0009103">
    <property type="term" value="P:lipopolysaccharide biosynthetic process"/>
    <property type="evidence" value="ECO:0007669"/>
    <property type="project" value="UniProtKB-KW"/>
</dbReference>
<accession>A0A927C6F9</accession>
<protein>
    <submittedName>
        <fullName evidence="15">EamA family transporter</fullName>
    </submittedName>
</protein>
<feature type="transmembrane region" description="Helical" evidence="13">
    <location>
        <begin position="156"/>
        <end position="172"/>
    </location>
</feature>
<keyword evidence="10" id="KW-0443">Lipid metabolism</keyword>
<dbReference type="GO" id="GO:0022857">
    <property type="term" value="F:transmembrane transporter activity"/>
    <property type="evidence" value="ECO:0007669"/>
    <property type="project" value="InterPro"/>
</dbReference>
<dbReference type="PANTHER" id="PTHR30561">
    <property type="entry name" value="SMR FAMILY PROTON-DEPENDENT DRUG EFFLUX TRANSPORTER SUGE"/>
    <property type="match status" value="1"/>
</dbReference>
<evidence type="ECO:0000256" key="13">
    <source>
        <dbReference type="SAM" id="Phobius"/>
    </source>
</evidence>
<keyword evidence="16" id="KW-1185">Reference proteome</keyword>
<dbReference type="EMBL" id="JACXJA010000007">
    <property type="protein sequence ID" value="MBD2861729.1"/>
    <property type="molecule type" value="Genomic_DNA"/>
</dbReference>
<dbReference type="SUPFAM" id="SSF103481">
    <property type="entry name" value="Multidrug resistance efflux transporter EmrE"/>
    <property type="match status" value="2"/>
</dbReference>
<evidence type="ECO:0000313" key="16">
    <source>
        <dbReference type="Proteomes" id="UP000639396"/>
    </source>
</evidence>
<comment type="subcellular location">
    <subcellularLocation>
        <location evidence="1 12">Cell membrane</location>
        <topology evidence="1 12">Multi-pass membrane protein</topology>
    </subcellularLocation>
</comment>
<dbReference type="InterPro" id="IPR037185">
    <property type="entry name" value="EmrE-like"/>
</dbReference>
<feature type="domain" description="EamA" evidence="14">
    <location>
        <begin position="163"/>
        <end position="286"/>
    </location>
</feature>
<dbReference type="InterPro" id="IPR000390">
    <property type="entry name" value="Small_drug/metabolite_transptr"/>
</dbReference>
<evidence type="ECO:0000256" key="10">
    <source>
        <dbReference type="ARBA" id="ARBA00023098"/>
    </source>
</evidence>
<keyword evidence="11 13" id="KW-0472">Membrane</keyword>
<feature type="transmembrane region" description="Helical" evidence="13">
    <location>
        <begin position="73"/>
        <end position="93"/>
    </location>
</feature>
<evidence type="ECO:0000313" key="15">
    <source>
        <dbReference type="EMBL" id="MBD2861729.1"/>
    </source>
</evidence>
<feature type="transmembrane region" description="Helical" evidence="13">
    <location>
        <begin position="184"/>
        <end position="203"/>
    </location>
</feature>
<dbReference type="Pfam" id="PF00892">
    <property type="entry name" value="EamA"/>
    <property type="match status" value="1"/>
</dbReference>
<evidence type="ECO:0000256" key="8">
    <source>
        <dbReference type="ARBA" id="ARBA00022985"/>
    </source>
</evidence>
<proteinExistence type="inferred from homology"/>
<feature type="transmembrane region" description="Helical" evidence="13">
    <location>
        <begin position="13"/>
        <end position="30"/>
    </location>
</feature>
<keyword evidence="5" id="KW-0997">Cell inner membrane</keyword>
<feature type="transmembrane region" description="Helical" evidence="13">
    <location>
        <begin position="219"/>
        <end position="240"/>
    </location>
</feature>
<keyword evidence="9 13" id="KW-1133">Transmembrane helix</keyword>
<dbReference type="Gene3D" id="1.10.3730.20">
    <property type="match status" value="2"/>
</dbReference>
<dbReference type="InterPro" id="IPR000620">
    <property type="entry name" value="EamA_dom"/>
</dbReference>
<evidence type="ECO:0000256" key="4">
    <source>
        <dbReference type="ARBA" id="ARBA00022516"/>
    </source>
</evidence>
<comment type="similarity">
    <text evidence="2">Belongs to the EamA transporter family.</text>
</comment>
<dbReference type="PANTHER" id="PTHR30561:SF9">
    <property type="entry name" value="4-AMINO-4-DEOXY-L-ARABINOSE-PHOSPHOUNDECAPRENOL FLIPPASE SUBUNIT ARNF-RELATED"/>
    <property type="match status" value="1"/>
</dbReference>
<feature type="transmembrane region" description="Helical" evidence="13">
    <location>
        <begin position="246"/>
        <end position="264"/>
    </location>
</feature>
<comment type="caution">
    <text evidence="15">The sequence shown here is derived from an EMBL/GenBank/DDBJ whole genome shotgun (WGS) entry which is preliminary data.</text>
</comment>
<feature type="transmembrane region" description="Helical" evidence="13">
    <location>
        <begin position="129"/>
        <end position="149"/>
    </location>
</feature>
<evidence type="ECO:0000256" key="6">
    <source>
        <dbReference type="ARBA" id="ARBA00022556"/>
    </source>
</evidence>
<dbReference type="InterPro" id="IPR045324">
    <property type="entry name" value="Small_multidrug_res"/>
</dbReference>
<gene>
    <name evidence="15" type="ORF">IDH45_07020</name>
</gene>
<keyword evidence="7 12" id="KW-0812">Transmembrane</keyword>
<feature type="transmembrane region" description="Helical" evidence="13">
    <location>
        <begin position="273"/>
        <end position="291"/>
    </location>
</feature>
<sequence length="292" mass="31502">MGSTTWGWEGTEISIALGLVLASGFTHAVWNLFTKSSINKSAFLWAIHIGSFVLLLPFFIVELSEAHIPLRGYAFMGLSMLFQCGYFLLLPLAYSKGDMSQVYPLMRGIGALLVPVAGVTIFGESLTQAGWLGIGCIVFGLFAIGGGSLSVTRLRHLWPAASVGLCITGYVSTDKVVLEYISPLALIELCNIAYIGLMTPLALRKGRLRTEWKANRWRIIAGTFLSPGSYLLFLLAVKLAPLSHLAPIREMGTVFGTILGIFILKEQQGSRRIAMSVVITAGVVSVGLWGGS</sequence>
<feature type="transmembrane region" description="Helical" evidence="13">
    <location>
        <begin position="42"/>
        <end position="61"/>
    </location>
</feature>
<keyword evidence="3" id="KW-1003">Cell membrane</keyword>
<evidence type="ECO:0000256" key="11">
    <source>
        <dbReference type="ARBA" id="ARBA00023136"/>
    </source>
</evidence>
<evidence type="ECO:0000256" key="7">
    <source>
        <dbReference type="ARBA" id="ARBA00022692"/>
    </source>
</evidence>
<dbReference type="Proteomes" id="UP000639396">
    <property type="component" value="Unassembled WGS sequence"/>
</dbReference>
<evidence type="ECO:0000256" key="2">
    <source>
        <dbReference type="ARBA" id="ARBA00007362"/>
    </source>
</evidence>
<dbReference type="Pfam" id="PF00893">
    <property type="entry name" value="Multi_Drug_Res"/>
    <property type="match status" value="1"/>
</dbReference>
<dbReference type="GO" id="GO:0005886">
    <property type="term" value="C:plasma membrane"/>
    <property type="evidence" value="ECO:0007669"/>
    <property type="project" value="UniProtKB-SubCell"/>
</dbReference>
<name>A0A927C6F9_9BACL</name>
<evidence type="ECO:0000256" key="3">
    <source>
        <dbReference type="ARBA" id="ARBA00022475"/>
    </source>
</evidence>
<keyword evidence="8" id="KW-0448">Lipopolysaccharide biosynthesis</keyword>
<evidence type="ECO:0000256" key="5">
    <source>
        <dbReference type="ARBA" id="ARBA00022519"/>
    </source>
</evidence>
<comment type="similarity">
    <text evidence="12">Belongs to the drug/metabolite transporter (DMT) superfamily. Small multidrug resistance (SMR) (TC 2.A.7.1) family.</text>
</comment>
<keyword evidence="6" id="KW-0441">Lipid A biosynthesis</keyword>
<keyword evidence="4" id="KW-0444">Lipid biosynthesis</keyword>
<evidence type="ECO:0000256" key="1">
    <source>
        <dbReference type="ARBA" id="ARBA00004651"/>
    </source>
</evidence>
<feature type="transmembrane region" description="Helical" evidence="13">
    <location>
        <begin position="105"/>
        <end position="123"/>
    </location>
</feature>
<reference evidence="15" key="1">
    <citation type="submission" date="2020-09" db="EMBL/GenBank/DDBJ databases">
        <title>A novel bacterium of genus Paenibacillus, isolated from South China Sea.</title>
        <authorList>
            <person name="Huang H."/>
            <person name="Mo K."/>
            <person name="Hu Y."/>
        </authorList>
    </citation>
    <scope>NUCLEOTIDE SEQUENCE</scope>
    <source>
        <strain evidence="15">IB182363</strain>
    </source>
</reference>